<reference evidence="4 5" key="1">
    <citation type="submission" date="2020-08" db="EMBL/GenBank/DDBJ databases">
        <title>Sequencing the genomes of 1000 actinobacteria strains.</title>
        <authorList>
            <person name="Klenk H.-P."/>
        </authorList>
    </citation>
    <scope>NUCLEOTIDE SEQUENCE [LARGE SCALE GENOMIC DNA]</scope>
    <source>
        <strain evidence="4 5">DSM 45584</strain>
    </source>
</reference>
<dbReference type="GO" id="GO:0047423">
    <property type="term" value="F:N-methylhydantoinase (ATP-hydrolyzing) activity"/>
    <property type="evidence" value="ECO:0007669"/>
    <property type="project" value="UniProtKB-EC"/>
</dbReference>
<feature type="domain" description="Acetophenone carboxylase-like C-terminal" evidence="3">
    <location>
        <begin position="626"/>
        <end position="673"/>
    </location>
</feature>
<keyword evidence="5" id="KW-1185">Reference proteome</keyword>
<dbReference type="SUPFAM" id="SSF53067">
    <property type="entry name" value="Actin-like ATPase domain"/>
    <property type="match status" value="1"/>
</dbReference>
<evidence type="ECO:0000259" key="2">
    <source>
        <dbReference type="Pfam" id="PF05378"/>
    </source>
</evidence>
<feature type="domain" description="Hydantoinase/oxoprolinase N-terminal" evidence="2">
    <location>
        <begin position="10"/>
        <end position="188"/>
    </location>
</feature>
<dbReference type="GO" id="GO:0017168">
    <property type="term" value="F:5-oxoprolinase (ATP-hydrolyzing) activity"/>
    <property type="evidence" value="ECO:0007669"/>
    <property type="project" value="TreeGrafter"/>
</dbReference>
<dbReference type="EC" id="3.5.2.14" evidence="4"/>
<dbReference type="PANTHER" id="PTHR11365">
    <property type="entry name" value="5-OXOPROLINASE RELATED"/>
    <property type="match status" value="1"/>
</dbReference>
<evidence type="ECO:0000259" key="1">
    <source>
        <dbReference type="Pfam" id="PF01968"/>
    </source>
</evidence>
<dbReference type="RefSeq" id="WP_184731056.1">
    <property type="nucleotide sequence ID" value="NZ_JACHIW010000002.1"/>
</dbReference>
<dbReference type="GO" id="GO:0006749">
    <property type="term" value="P:glutathione metabolic process"/>
    <property type="evidence" value="ECO:0007669"/>
    <property type="project" value="TreeGrafter"/>
</dbReference>
<dbReference type="Pfam" id="PF19278">
    <property type="entry name" value="Hydant_A_C"/>
    <property type="match status" value="1"/>
</dbReference>
<dbReference type="InterPro" id="IPR045079">
    <property type="entry name" value="Oxoprolinase-like"/>
</dbReference>
<keyword evidence="4" id="KW-0378">Hydrolase</keyword>
<dbReference type="Gene3D" id="3.30.420.40">
    <property type="match status" value="1"/>
</dbReference>
<name>A0A840Q8U1_9PSEU</name>
<gene>
    <name evidence="4" type="ORF">BJ970_006551</name>
</gene>
<dbReference type="Pfam" id="PF05378">
    <property type="entry name" value="Hydant_A_N"/>
    <property type="match status" value="1"/>
</dbReference>
<accession>A0A840Q8U1</accession>
<comment type="caution">
    <text evidence="4">The sequence shown here is derived from an EMBL/GenBank/DDBJ whole genome shotgun (WGS) entry which is preliminary data.</text>
</comment>
<dbReference type="AlphaFoldDB" id="A0A840Q8U1"/>
<dbReference type="Pfam" id="PF01968">
    <property type="entry name" value="Hydantoinase_A"/>
    <property type="match status" value="1"/>
</dbReference>
<dbReference type="InterPro" id="IPR049517">
    <property type="entry name" value="ACX-like_C"/>
</dbReference>
<protein>
    <submittedName>
        <fullName evidence="4">N-methylhydantoinase A</fullName>
        <ecNumber evidence="4">3.5.2.14</ecNumber>
    </submittedName>
</protein>
<dbReference type="PANTHER" id="PTHR11365:SF23">
    <property type="entry name" value="HYPOTHETICAL 5-OXOPROLINASE (EUROFUNG)-RELATED"/>
    <property type="match status" value="1"/>
</dbReference>
<evidence type="ECO:0000313" key="5">
    <source>
        <dbReference type="Proteomes" id="UP000584374"/>
    </source>
</evidence>
<dbReference type="InterPro" id="IPR002821">
    <property type="entry name" value="Hydantoinase_A"/>
</dbReference>
<dbReference type="GO" id="GO:0005829">
    <property type="term" value="C:cytosol"/>
    <property type="evidence" value="ECO:0007669"/>
    <property type="project" value="TreeGrafter"/>
</dbReference>
<sequence length="688" mass="71925">MTGTTERRYRLGVDVGGTFTDIVLADAATGELVPDKVPSDAEQPARAVLAGVRGVLERAGVVPGQVEYFSHGQTFALNTVLQRSGARVGLLVTRGFPDLLAIGRLRLDDPIDLFTAERTPLVAEADVREIGERVTVDGEVVRALDPDEIRRAVRGLVADGVQAVAVTFLHSHLHPAHERAAAAVIAEEFPDLPVACSGQLWPEEKEYERATVAVLAAHVGGALGAYLDHLATELRGLGLTCPLHITKSNGGVASIDREPGEMLLAAVETLLSGPASGVAGTIRLATAAGVDRLITMDMGGTSVDCAVVDGAVPYSTESLIGEFPLIIPSVEVSSIGAGGGSIIRVDPAGVLKVGPRSAGARPGPACYGRGGTEPTLTDAYVVCGYLDPADFAAGTVEIDVDAARAALEPVATRLGLGLEETAEAAVSVATAMMHAQLMPLCAQHGIDPAELVMVAYGGAGPVQAALLARALNMPEVFIPASPGTLCAYGALATDMRVDLVAPVAAVTDEVLCQTWDDLAAQARSWYEAQDHTLHPDVRITRWADVQLDGQSFTLPVVVGDGVPATVAALRDAFVRDYLQAYAVDPGDAKIDVRSLRITLAATAALPQADWRATNAVEALPHLIIENGRVVKGRVYRRPGLAAGAELTGPAVVSAPDTTVFVPSGFRARVDRFGNLRMRAERQEDNADA</sequence>
<organism evidence="4 5">
    <name type="scientific">Saccharopolyspora phatthalungensis</name>
    <dbReference type="NCBI Taxonomy" id="664693"/>
    <lineage>
        <taxon>Bacteria</taxon>
        <taxon>Bacillati</taxon>
        <taxon>Actinomycetota</taxon>
        <taxon>Actinomycetes</taxon>
        <taxon>Pseudonocardiales</taxon>
        <taxon>Pseudonocardiaceae</taxon>
        <taxon>Saccharopolyspora</taxon>
    </lineage>
</organism>
<dbReference type="InterPro" id="IPR008040">
    <property type="entry name" value="Hydant_A_N"/>
</dbReference>
<evidence type="ECO:0000313" key="4">
    <source>
        <dbReference type="EMBL" id="MBB5158952.1"/>
    </source>
</evidence>
<dbReference type="InterPro" id="IPR043129">
    <property type="entry name" value="ATPase_NBD"/>
</dbReference>
<dbReference type="EMBL" id="JACHIW010000002">
    <property type="protein sequence ID" value="MBB5158952.1"/>
    <property type="molecule type" value="Genomic_DNA"/>
</dbReference>
<proteinExistence type="predicted"/>
<evidence type="ECO:0000259" key="3">
    <source>
        <dbReference type="Pfam" id="PF19278"/>
    </source>
</evidence>
<dbReference type="Proteomes" id="UP000584374">
    <property type="component" value="Unassembled WGS sequence"/>
</dbReference>
<feature type="domain" description="Hydantoinase A/oxoprolinase" evidence="1">
    <location>
        <begin position="209"/>
        <end position="497"/>
    </location>
</feature>